<keyword evidence="3" id="KW-1003">Cell membrane</keyword>
<proteinExistence type="inferred from homology"/>
<dbReference type="GO" id="GO:0140911">
    <property type="term" value="F:pore-forming activity"/>
    <property type="evidence" value="ECO:0007669"/>
    <property type="project" value="InterPro"/>
</dbReference>
<dbReference type="PANTHER" id="PTHR20855">
    <property type="entry name" value="ADIPOR/PROGESTIN RECEPTOR-RELATED"/>
    <property type="match status" value="1"/>
</dbReference>
<dbReference type="InterPro" id="IPR004254">
    <property type="entry name" value="AdipoR/HlyIII-related"/>
</dbReference>
<keyword evidence="6 8" id="KW-0472">Membrane</keyword>
<keyword evidence="7" id="KW-0479">Metal-binding</keyword>
<evidence type="ECO:0000313" key="9">
    <source>
        <dbReference type="EMBL" id="KAF1084119.1"/>
    </source>
</evidence>
<feature type="transmembrane region" description="Helical" evidence="8">
    <location>
        <begin position="79"/>
        <end position="98"/>
    </location>
</feature>
<evidence type="ECO:0000256" key="7">
    <source>
        <dbReference type="PIRSR" id="PIRSR604254-1"/>
    </source>
</evidence>
<evidence type="ECO:0000256" key="2">
    <source>
        <dbReference type="ARBA" id="ARBA00008488"/>
    </source>
</evidence>
<feature type="transmembrane region" description="Helical" evidence="8">
    <location>
        <begin position="189"/>
        <end position="209"/>
    </location>
</feature>
<dbReference type="AlphaFoldDB" id="A0A9D3AXV2"/>
<dbReference type="RefSeq" id="WP_202623840.1">
    <property type="nucleotide sequence ID" value="NZ_LSRS01000007.1"/>
</dbReference>
<keyword evidence="4 8" id="KW-0812">Transmembrane</keyword>
<feature type="transmembrane region" description="Helical" evidence="8">
    <location>
        <begin position="42"/>
        <end position="64"/>
    </location>
</feature>
<feature type="binding site" evidence="7">
    <location>
        <position position="192"/>
    </location>
    <ligand>
        <name>Zn(2+)</name>
        <dbReference type="ChEBI" id="CHEBI:29105"/>
    </ligand>
</feature>
<organism evidence="9 10">
    <name type="scientific">Sporotomaculum syntrophicum</name>
    <dbReference type="NCBI Taxonomy" id="182264"/>
    <lineage>
        <taxon>Bacteria</taxon>
        <taxon>Bacillati</taxon>
        <taxon>Bacillota</taxon>
        <taxon>Clostridia</taxon>
        <taxon>Eubacteriales</taxon>
        <taxon>Desulfallaceae</taxon>
        <taxon>Sporotomaculum</taxon>
    </lineage>
</organism>
<dbReference type="InterPro" id="IPR005744">
    <property type="entry name" value="Hy-lIII"/>
</dbReference>
<dbReference type="Proteomes" id="UP000798488">
    <property type="component" value="Unassembled WGS sequence"/>
</dbReference>
<reference evidence="9" key="1">
    <citation type="submission" date="2016-02" db="EMBL/GenBank/DDBJ databases">
        <title>Draft Genome Sequence of Sporotomaculum syntrophicum Strain FB, a Syntrophic Benzoate Degrader.</title>
        <authorList>
            <person name="Nobu M.K."/>
            <person name="Narihiro T."/>
            <person name="Qiu Y.-L."/>
            <person name="Ohashi A."/>
            <person name="Liu W.-T."/>
            <person name="Yuji S."/>
        </authorList>
    </citation>
    <scope>NUCLEOTIDE SEQUENCE</scope>
    <source>
        <strain evidence="9">FB</strain>
    </source>
</reference>
<keyword evidence="7" id="KW-0862">Zinc</keyword>
<comment type="similarity">
    <text evidence="2">Belongs to the UPF0073 (Hly-III) family.</text>
</comment>
<feature type="binding site" evidence="7">
    <location>
        <position position="196"/>
    </location>
    <ligand>
        <name>Zn(2+)</name>
        <dbReference type="ChEBI" id="CHEBI:29105"/>
    </ligand>
</feature>
<comment type="subcellular location">
    <subcellularLocation>
        <location evidence="1">Cell membrane</location>
        <topology evidence="1">Multi-pass membrane protein</topology>
    </subcellularLocation>
</comment>
<comment type="caution">
    <text evidence="9">The sequence shown here is derived from an EMBL/GenBank/DDBJ whole genome shotgun (WGS) entry which is preliminary data.</text>
</comment>
<dbReference type="Pfam" id="PF03006">
    <property type="entry name" value="HlyIII"/>
    <property type="match status" value="1"/>
</dbReference>
<dbReference type="NCBIfam" id="TIGR01065">
    <property type="entry name" value="hlyIII"/>
    <property type="match status" value="1"/>
</dbReference>
<keyword evidence="10" id="KW-1185">Reference proteome</keyword>
<keyword evidence="5 8" id="KW-1133">Transmembrane helix</keyword>
<accession>A0A9D3AXV2</accession>
<evidence type="ECO:0000256" key="5">
    <source>
        <dbReference type="ARBA" id="ARBA00022989"/>
    </source>
</evidence>
<dbReference type="EMBL" id="LSRS01000007">
    <property type="protein sequence ID" value="KAF1084119.1"/>
    <property type="molecule type" value="Genomic_DNA"/>
</dbReference>
<feature type="transmembrane region" description="Helical" evidence="8">
    <location>
        <begin position="130"/>
        <end position="151"/>
    </location>
</feature>
<gene>
    <name evidence="9" type="ORF">SPSYN_02771</name>
</gene>
<evidence type="ECO:0000313" key="10">
    <source>
        <dbReference type="Proteomes" id="UP000798488"/>
    </source>
</evidence>
<evidence type="ECO:0000256" key="6">
    <source>
        <dbReference type="ARBA" id="ARBA00023136"/>
    </source>
</evidence>
<evidence type="ECO:0000256" key="4">
    <source>
        <dbReference type="ARBA" id="ARBA00022692"/>
    </source>
</evidence>
<evidence type="ECO:0000256" key="8">
    <source>
        <dbReference type="SAM" id="Phobius"/>
    </source>
</evidence>
<feature type="transmembrane region" description="Helical" evidence="8">
    <location>
        <begin position="12"/>
        <end position="30"/>
    </location>
</feature>
<evidence type="ECO:0000256" key="1">
    <source>
        <dbReference type="ARBA" id="ARBA00004651"/>
    </source>
</evidence>
<evidence type="ECO:0000256" key="3">
    <source>
        <dbReference type="ARBA" id="ARBA00022475"/>
    </source>
</evidence>
<feature type="binding site" evidence="7">
    <location>
        <position position="62"/>
    </location>
    <ligand>
        <name>Zn(2+)</name>
        <dbReference type="ChEBI" id="CHEBI:29105"/>
    </ligand>
</feature>
<dbReference type="GO" id="GO:0005886">
    <property type="term" value="C:plasma membrane"/>
    <property type="evidence" value="ECO:0007669"/>
    <property type="project" value="UniProtKB-SubCell"/>
</dbReference>
<feature type="transmembrane region" description="Helical" evidence="8">
    <location>
        <begin position="105"/>
        <end position="124"/>
    </location>
</feature>
<dbReference type="GO" id="GO:0046872">
    <property type="term" value="F:metal ion binding"/>
    <property type="evidence" value="ECO:0007669"/>
    <property type="project" value="UniProtKB-KW"/>
</dbReference>
<dbReference type="PANTHER" id="PTHR20855:SF3">
    <property type="entry name" value="LD03007P"/>
    <property type="match status" value="1"/>
</dbReference>
<sequence>MIIKFRDPFSGLSHLAGAILSVVALVALVYKSVLKGDISHVVAFSIFGASLVLLYTTSALYHLLPLSEKGVFFLRRIDHMMIFVLIAGTYTPVCLIALQGIWGYSFLAGVWVLAVAGILIKIFWMDAPRWFSTLLYVFMGWLIVFAFWPLLQAVSLGGIAWLALGGLFYTIGAIFYGTKWPPNIIPGWFGFHEIFHVFILAGSFSHFWLMSSYIMNIK</sequence>
<name>A0A9D3AXV2_9FIRM</name>
<feature type="transmembrane region" description="Helical" evidence="8">
    <location>
        <begin position="158"/>
        <end position="177"/>
    </location>
</feature>
<protein>
    <submittedName>
        <fullName evidence="9">Hemolysin-III related</fullName>
    </submittedName>
</protein>